<proteinExistence type="predicted"/>
<gene>
    <name evidence="3" type="ORF">SH580_19395</name>
</gene>
<accession>A0ABZ0RKA1</accession>
<evidence type="ECO:0000256" key="1">
    <source>
        <dbReference type="SAM" id="SignalP"/>
    </source>
</evidence>
<dbReference type="PANTHER" id="PTHR40111">
    <property type="entry name" value="CEPHALOSPORIN-C DEACETYLASE"/>
    <property type="match status" value="1"/>
</dbReference>
<dbReference type="InterPro" id="IPR029058">
    <property type="entry name" value="AB_hydrolase_fold"/>
</dbReference>
<keyword evidence="4" id="KW-1185">Reference proteome</keyword>
<dbReference type="Gene3D" id="3.40.50.1820">
    <property type="entry name" value="alpha/beta hydrolase"/>
    <property type="match status" value="1"/>
</dbReference>
<name>A0ABZ0RKA1_9BACT</name>
<evidence type="ECO:0000313" key="3">
    <source>
        <dbReference type="EMBL" id="WPJ95586.1"/>
    </source>
</evidence>
<dbReference type="RefSeq" id="WP_319832465.1">
    <property type="nucleotide sequence ID" value="NZ_CP138858.1"/>
</dbReference>
<dbReference type="PANTHER" id="PTHR40111:SF1">
    <property type="entry name" value="CEPHALOSPORIN-C DEACETYLASE"/>
    <property type="match status" value="1"/>
</dbReference>
<keyword evidence="1" id="KW-0732">Signal</keyword>
<organism evidence="3 4">
    <name type="scientific">Coraliomargarita algicola</name>
    <dbReference type="NCBI Taxonomy" id="3092156"/>
    <lineage>
        <taxon>Bacteria</taxon>
        <taxon>Pseudomonadati</taxon>
        <taxon>Verrucomicrobiota</taxon>
        <taxon>Opitutia</taxon>
        <taxon>Puniceicoccales</taxon>
        <taxon>Coraliomargaritaceae</taxon>
        <taxon>Coraliomargarita</taxon>
    </lineage>
</organism>
<evidence type="ECO:0000259" key="2">
    <source>
        <dbReference type="Pfam" id="PF05448"/>
    </source>
</evidence>
<feature type="domain" description="Acetyl xylan esterase" evidence="2">
    <location>
        <begin position="132"/>
        <end position="445"/>
    </location>
</feature>
<dbReference type="Pfam" id="PF05448">
    <property type="entry name" value="AXE1"/>
    <property type="match status" value="1"/>
</dbReference>
<dbReference type="InterPro" id="IPR039069">
    <property type="entry name" value="CE7"/>
</dbReference>
<dbReference type="Proteomes" id="UP001324993">
    <property type="component" value="Chromosome"/>
</dbReference>
<dbReference type="SUPFAM" id="SSF53474">
    <property type="entry name" value="alpha/beta-Hydrolases"/>
    <property type="match status" value="1"/>
</dbReference>
<reference evidence="3 4" key="1">
    <citation type="submission" date="2023-11" db="EMBL/GenBank/DDBJ databases">
        <title>Coraliomargarita sp. nov., isolated from marine algae.</title>
        <authorList>
            <person name="Lee J.K."/>
            <person name="Baek J.H."/>
            <person name="Kim J.M."/>
            <person name="Choi D.G."/>
            <person name="Jeon C.O."/>
        </authorList>
    </citation>
    <scope>NUCLEOTIDE SEQUENCE [LARGE SCALE GENOMIC DNA]</scope>
    <source>
        <strain evidence="3 4">J2-16</strain>
    </source>
</reference>
<sequence length="465" mass="51231">MKNYLYSLILCLLAQIVSAQTYRFEIYQSHADGIYQAGEPIVFKVRMLEDGEAITDKGFRCILYHNRKEVAREDFFTADLVEYTTQLEAPGWCQLTVVGISAEGKPLYHEVGGRRQQALGYSGAVVDPLEMKPGLAEPDDFDAFWAQEKAKLQAIPLLAKRTLVPDVHASFQIEYVEVPVGSGFRPVNATLKIPANAQAKSLPIFVHVHGAGVHLPKTNLAWQPPVPKESSVKGPVIFMNLNAHGLPNDQPQEFYTALREGALKDYPYQNIDDPDRYYMKGVILRLMRALEFMKTLPEWDGQNVIVSGGSQGGAQALIAAGLDTDVSFIYADVPAMCDFGGPVVGHAPGWPRPYEGHEDGTYRLTLASPSQEQTVGVEDIVHLGYFDAANFACRIRAQAVLRTGGWDGVCPPTGVFAAYNNIPTENKSIQFAPQGGHTRGNYKADQEQDLALYIGDRKQPSISVE</sequence>
<protein>
    <submittedName>
        <fullName evidence="3">Acetylxylan esterase</fullName>
    </submittedName>
</protein>
<evidence type="ECO:0000313" key="4">
    <source>
        <dbReference type="Proteomes" id="UP001324993"/>
    </source>
</evidence>
<dbReference type="InterPro" id="IPR008391">
    <property type="entry name" value="AXE1_dom"/>
</dbReference>
<feature type="chain" id="PRO_5046802429" evidence="1">
    <location>
        <begin position="20"/>
        <end position="465"/>
    </location>
</feature>
<feature type="signal peptide" evidence="1">
    <location>
        <begin position="1"/>
        <end position="19"/>
    </location>
</feature>
<dbReference type="EMBL" id="CP138858">
    <property type="protein sequence ID" value="WPJ95586.1"/>
    <property type="molecule type" value="Genomic_DNA"/>
</dbReference>